<dbReference type="Proteomes" id="UP001217918">
    <property type="component" value="Unassembled WGS sequence"/>
</dbReference>
<dbReference type="AlphaFoldDB" id="A0AAD9MEG9"/>
<accession>A0AAD9MEG9</accession>
<keyword evidence="3" id="KW-1185">Reference proteome</keyword>
<evidence type="ECO:0000313" key="2">
    <source>
        <dbReference type="EMBL" id="KAK2073427.1"/>
    </source>
</evidence>
<proteinExistence type="predicted"/>
<feature type="compositionally biased region" description="Basic and acidic residues" evidence="1">
    <location>
        <begin position="14"/>
        <end position="24"/>
    </location>
</feature>
<protein>
    <submittedName>
        <fullName evidence="2">Uncharacterized protein</fullName>
    </submittedName>
</protein>
<comment type="caution">
    <text evidence="2">The sequence shown here is derived from an EMBL/GenBank/DDBJ whole genome shotgun (WGS) entry which is preliminary data.</text>
</comment>
<evidence type="ECO:0000256" key="1">
    <source>
        <dbReference type="SAM" id="MobiDB-lite"/>
    </source>
</evidence>
<feature type="region of interest" description="Disordered" evidence="1">
    <location>
        <begin position="1"/>
        <end position="32"/>
    </location>
</feature>
<sequence length="211" mass="23898">MSAAQHQPWPGGHDGVKEEEKPGEEATAAPALPPLQSDVAVARRAFVLSYLKAQGHADADVAGDVVLIESAILEQMWHERLLEVVSDDWFGFKVEQTLWQKYDGTKKLPTFPFAHMVPVQYEWPWAEAWFDYVHAAVAGGRDGIQTMREYSLVAMQAEKDRAKTKREDTTRAYDEDKGQGQDFHLARLVRFLRGQKPWGSMIISQEVTSVW</sequence>
<name>A0AAD9MEG9_9PEZI</name>
<dbReference type="EMBL" id="JAQQPM010000007">
    <property type="protein sequence ID" value="KAK2073427.1"/>
    <property type="molecule type" value="Genomic_DNA"/>
</dbReference>
<reference evidence="2" key="1">
    <citation type="journal article" date="2023" name="Mol. Plant Microbe Interact.">
        <title>Elucidating the Obligate Nature and Biological Capacity of an Invasive Fungal Corn Pathogen.</title>
        <authorList>
            <person name="MacCready J.S."/>
            <person name="Roggenkamp E.M."/>
            <person name="Gdanetz K."/>
            <person name="Chilvers M.I."/>
        </authorList>
    </citation>
    <scope>NUCLEOTIDE SEQUENCE</scope>
    <source>
        <strain evidence="2">PM02</strain>
    </source>
</reference>
<evidence type="ECO:0000313" key="3">
    <source>
        <dbReference type="Proteomes" id="UP001217918"/>
    </source>
</evidence>
<gene>
    <name evidence="2" type="ORF">P8C59_007712</name>
</gene>
<organism evidence="2 3">
    <name type="scientific">Phyllachora maydis</name>
    <dbReference type="NCBI Taxonomy" id="1825666"/>
    <lineage>
        <taxon>Eukaryota</taxon>
        <taxon>Fungi</taxon>
        <taxon>Dikarya</taxon>
        <taxon>Ascomycota</taxon>
        <taxon>Pezizomycotina</taxon>
        <taxon>Sordariomycetes</taxon>
        <taxon>Sordariomycetidae</taxon>
        <taxon>Phyllachorales</taxon>
        <taxon>Phyllachoraceae</taxon>
        <taxon>Phyllachora</taxon>
    </lineage>
</organism>